<feature type="non-terminal residue" evidence="1">
    <location>
        <position position="79"/>
    </location>
</feature>
<dbReference type="Proteomes" id="UP000299102">
    <property type="component" value="Unassembled WGS sequence"/>
</dbReference>
<reference evidence="1 2" key="1">
    <citation type="journal article" date="2019" name="Commun. Biol.">
        <title>The bagworm genome reveals a unique fibroin gene that provides high tensile strength.</title>
        <authorList>
            <person name="Kono N."/>
            <person name="Nakamura H."/>
            <person name="Ohtoshi R."/>
            <person name="Tomita M."/>
            <person name="Numata K."/>
            <person name="Arakawa K."/>
        </authorList>
    </citation>
    <scope>NUCLEOTIDE SEQUENCE [LARGE SCALE GENOMIC DNA]</scope>
</reference>
<keyword evidence="2" id="KW-1185">Reference proteome</keyword>
<gene>
    <name evidence="1" type="ORF">EVAR_70670_1</name>
</gene>
<evidence type="ECO:0000313" key="1">
    <source>
        <dbReference type="EMBL" id="GBP12325.1"/>
    </source>
</evidence>
<name>A0A4C1TDY2_EUMVA</name>
<dbReference type="AlphaFoldDB" id="A0A4C1TDY2"/>
<proteinExistence type="predicted"/>
<dbReference type="EMBL" id="BGZK01005062">
    <property type="protein sequence ID" value="GBP12325.1"/>
    <property type="molecule type" value="Genomic_DNA"/>
</dbReference>
<accession>A0A4C1TDY2</accession>
<evidence type="ECO:0000313" key="2">
    <source>
        <dbReference type="Proteomes" id="UP000299102"/>
    </source>
</evidence>
<protein>
    <submittedName>
        <fullName evidence="1">Uncharacterized protein</fullName>
    </submittedName>
</protein>
<sequence>MLSKIQTFNLRALVILWSDITLEAPCVFLQLFLEENEFSHHSHNVCDYNPATTRARRVFAAWSAKKTSEHAPGVAVKEI</sequence>
<comment type="caution">
    <text evidence="1">The sequence shown here is derived from an EMBL/GenBank/DDBJ whole genome shotgun (WGS) entry which is preliminary data.</text>
</comment>
<organism evidence="1 2">
    <name type="scientific">Eumeta variegata</name>
    <name type="common">Bagworm moth</name>
    <name type="synonym">Eumeta japonica</name>
    <dbReference type="NCBI Taxonomy" id="151549"/>
    <lineage>
        <taxon>Eukaryota</taxon>
        <taxon>Metazoa</taxon>
        <taxon>Ecdysozoa</taxon>
        <taxon>Arthropoda</taxon>
        <taxon>Hexapoda</taxon>
        <taxon>Insecta</taxon>
        <taxon>Pterygota</taxon>
        <taxon>Neoptera</taxon>
        <taxon>Endopterygota</taxon>
        <taxon>Lepidoptera</taxon>
        <taxon>Glossata</taxon>
        <taxon>Ditrysia</taxon>
        <taxon>Tineoidea</taxon>
        <taxon>Psychidae</taxon>
        <taxon>Oiketicinae</taxon>
        <taxon>Eumeta</taxon>
    </lineage>
</organism>